<dbReference type="Proteomes" id="UP000199584">
    <property type="component" value="Unassembled WGS sequence"/>
</dbReference>
<proteinExistence type="predicted"/>
<keyword evidence="4" id="KW-0804">Transcription</keyword>
<dbReference type="EMBL" id="FOYM01000038">
    <property type="protein sequence ID" value="SFR16019.1"/>
    <property type="molecule type" value="Genomic_DNA"/>
</dbReference>
<dbReference type="PROSITE" id="PS50937">
    <property type="entry name" value="HTH_MERR_2"/>
    <property type="match status" value="1"/>
</dbReference>
<evidence type="ECO:0000256" key="3">
    <source>
        <dbReference type="ARBA" id="ARBA00023125"/>
    </source>
</evidence>
<name>A0A1I6EE32_9FIRM</name>
<dbReference type="PANTHER" id="PTHR30204:SF69">
    <property type="entry name" value="MERR-FAMILY TRANSCRIPTIONAL REGULATOR"/>
    <property type="match status" value="1"/>
</dbReference>
<dbReference type="SMART" id="SM00871">
    <property type="entry name" value="AraC_E_bind"/>
    <property type="match status" value="1"/>
</dbReference>
<dbReference type="Pfam" id="PF06445">
    <property type="entry name" value="GyrI-like"/>
    <property type="match status" value="1"/>
</dbReference>
<dbReference type="Gene3D" id="3.20.80.10">
    <property type="entry name" value="Regulatory factor, effector binding domain"/>
    <property type="match status" value="1"/>
</dbReference>
<dbReference type="GO" id="GO:0003700">
    <property type="term" value="F:DNA-binding transcription factor activity"/>
    <property type="evidence" value="ECO:0007669"/>
    <property type="project" value="InterPro"/>
</dbReference>
<dbReference type="PROSITE" id="PS00552">
    <property type="entry name" value="HTH_MERR_1"/>
    <property type="match status" value="1"/>
</dbReference>
<dbReference type="OrthoDB" id="9773308at2"/>
<gene>
    <name evidence="6" type="ORF">SAMN05660706_1384</name>
</gene>
<dbReference type="GO" id="GO:0003677">
    <property type="term" value="F:DNA binding"/>
    <property type="evidence" value="ECO:0007669"/>
    <property type="project" value="UniProtKB-KW"/>
</dbReference>
<evidence type="ECO:0000313" key="6">
    <source>
        <dbReference type="EMBL" id="SFR16019.1"/>
    </source>
</evidence>
<evidence type="ECO:0000256" key="2">
    <source>
        <dbReference type="ARBA" id="ARBA00023015"/>
    </source>
</evidence>
<dbReference type="SUPFAM" id="SSF46955">
    <property type="entry name" value="Putative DNA-binding domain"/>
    <property type="match status" value="1"/>
</dbReference>
<evidence type="ECO:0000256" key="4">
    <source>
        <dbReference type="ARBA" id="ARBA00023163"/>
    </source>
</evidence>
<protein>
    <submittedName>
        <fullName evidence="6">DNA-binding transcriptional regulator, MerR family</fullName>
    </submittedName>
</protein>
<evidence type="ECO:0000259" key="5">
    <source>
        <dbReference type="PROSITE" id="PS50937"/>
    </source>
</evidence>
<dbReference type="PANTHER" id="PTHR30204">
    <property type="entry name" value="REDOX-CYCLING DRUG-SENSING TRANSCRIPTIONAL ACTIVATOR SOXR"/>
    <property type="match status" value="1"/>
</dbReference>
<dbReference type="STRING" id="39060.SAMN05660706_1384"/>
<evidence type="ECO:0000313" key="7">
    <source>
        <dbReference type="Proteomes" id="UP000199584"/>
    </source>
</evidence>
<sequence>MFTIGQFSKICQVTTKTLRHYEKLGLLVPIRDETGNQYRYYTSEQVPRLKQIVFLKELGIPLKTVKKIIDGKQADLPQLMEEHRRHLLQELDLCSSRLSKLAWWKKSLEEIEVSEKKQYDVRLRDIPAIKVRSRREVLTSFPNELPTLIRSVLEEINSRGGICSGAPIVLYYDDEFNPAQVDVEVAWPVNDDALATGTLAAVKAAVTMHVGPYDGLEGAYQAVFDWINQNGYRALTPYREVSCNDPQVTPPDQLVTEIIIPVA</sequence>
<keyword evidence="1" id="KW-0678">Repressor</keyword>
<dbReference type="Gene3D" id="1.10.1660.10">
    <property type="match status" value="1"/>
</dbReference>
<dbReference type="InterPro" id="IPR009061">
    <property type="entry name" value="DNA-bd_dom_put_sf"/>
</dbReference>
<dbReference type="InterPro" id="IPR011256">
    <property type="entry name" value="Reg_factor_effector_dom_sf"/>
</dbReference>
<dbReference type="InterPro" id="IPR047057">
    <property type="entry name" value="MerR_fam"/>
</dbReference>
<organism evidence="6 7">
    <name type="scientific">Desulfoscipio geothermicus DSM 3669</name>
    <dbReference type="NCBI Taxonomy" id="1121426"/>
    <lineage>
        <taxon>Bacteria</taxon>
        <taxon>Bacillati</taxon>
        <taxon>Bacillota</taxon>
        <taxon>Clostridia</taxon>
        <taxon>Eubacteriales</taxon>
        <taxon>Desulfallaceae</taxon>
        <taxon>Desulfoscipio</taxon>
    </lineage>
</organism>
<dbReference type="InterPro" id="IPR029442">
    <property type="entry name" value="GyrI-like"/>
</dbReference>
<keyword evidence="2" id="KW-0805">Transcription regulation</keyword>
<dbReference type="InterPro" id="IPR000551">
    <property type="entry name" value="MerR-type_HTH_dom"/>
</dbReference>
<reference evidence="7" key="1">
    <citation type="submission" date="2016-10" db="EMBL/GenBank/DDBJ databases">
        <authorList>
            <person name="Varghese N."/>
            <person name="Submissions S."/>
        </authorList>
    </citation>
    <scope>NUCLEOTIDE SEQUENCE [LARGE SCALE GENOMIC DNA]</scope>
    <source>
        <strain evidence="7">DSM 3669</strain>
    </source>
</reference>
<dbReference type="SUPFAM" id="SSF55136">
    <property type="entry name" value="Probable bacterial effector-binding domain"/>
    <property type="match status" value="1"/>
</dbReference>
<dbReference type="Pfam" id="PF13411">
    <property type="entry name" value="MerR_1"/>
    <property type="match status" value="1"/>
</dbReference>
<dbReference type="CDD" id="cd01107">
    <property type="entry name" value="HTH_BmrR"/>
    <property type="match status" value="1"/>
</dbReference>
<accession>A0A1I6EE32</accession>
<evidence type="ECO:0000256" key="1">
    <source>
        <dbReference type="ARBA" id="ARBA00022491"/>
    </source>
</evidence>
<keyword evidence="3 6" id="KW-0238">DNA-binding</keyword>
<dbReference type="InterPro" id="IPR010499">
    <property type="entry name" value="AraC_E-bd"/>
</dbReference>
<feature type="domain" description="HTH merR-type" evidence="5">
    <location>
        <begin position="1"/>
        <end position="71"/>
    </location>
</feature>
<dbReference type="AlphaFoldDB" id="A0A1I6EE32"/>
<keyword evidence="7" id="KW-1185">Reference proteome</keyword>
<dbReference type="SMART" id="SM00422">
    <property type="entry name" value="HTH_MERR"/>
    <property type="match status" value="1"/>
</dbReference>
<dbReference type="RefSeq" id="WP_092487191.1">
    <property type="nucleotide sequence ID" value="NZ_FOYM01000038.1"/>
</dbReference>